<name>A0A382F5V1_9ZZZZ</name>
<dbReference type="EMBL" id="UINC01047772">
    <property type="protein sequence ID" value="SVB57447.1"/>
    <property type="molecule type" value="Genomic_DNA"/>
</dbReference>
<dbReference type="AlphaFoldDB" id="A0A382F5V1"/>
<feature type="non-terminal residue" evidence="1">
    <location>
        <position position="1"/>
    </location>
</feature>
<organism evidence="1">
    <name type="scientific">marine metagenome</name>
    <dbReference type="NCBI Taxonomy" id="408172"/>
    <lineage>
        <taxon>unclassified sequences</taxon>
        <taxon>metagenomes</taxon>
        <taxon>ecological metagenomes</taxon>
    </lineage>
</organism>
<evidence type="ECO:0000313" key="1">
    <source>
        <dbReference type="EMBL" id="SVB57447.1"/>
    </source>
</evidence>
<protein>
    <submittedName>
        <fullName evidence="1">Uncharacterized protein</fullName>
    </submittedName>
</protein>
<accession>A0A382F5V1</accession>
<gene>
    <name evidence="1" type="ORF">METZ01_LOCUS210301</name>
</gene>
<reference evidence="1" key="1">
    <citation type="submission" date="2018-05" db="EMBL/GenBank/DDBJ databases">
        <authorList>
            <person name="Lanie J.A."/>
            <person name="Ng W.-L."/>
            <person name="Kazmierczak K.M."/>
            <person name="Andrzejewski T.M."/>
            <person name="Davidsen T.M."/>
            <person name="Wayne K.J."/>
            <person name="Tettelin H."/>
            <person name="Glass J.I."/>
            <person name="Rusch D."/>
            <person name="Podicherti R."/>
            <person name="Tsui H.-C.T."/>
            <person name="Winkler M.E."/>
        </authorList>
    </citation>
    <scope>NUCLEOTIDE SEQUENCE</scope>
</reference>
<sequence length="53" mass="6246">HAIPLCQPNLVHINIFPSNSSTFFSPVEESEARPVLDRRYYDQVHRRLICTDY</sequence>
<proteinExistence type="predicted"/>